<keyword evidence="2" id="KW-0812">Transmembrane</keyword>
<dbReference type="Pfam" id="PF14703">
    <property type="entry name" value="PHM7_cyt"/>
    <property type="match status" value="1"/>
</dbReference>
<dbReference type="InterPro" id="IPR027815">
    <property type="entry name" value="CSC1/OSCA1-like_cyt"/>
</dbReference>
<feature type="compositionally biased region" description="Polar residues" evidence="1">
    <location>
        <begin position="612"/>
        <end position="653"/>
    </location>
</feature>
<dbReference type="EMBL" id="LDAU01000094">
    <property type="protein sequence ID" value="KRX06647.1"/>
    <property type="molecule type" value="Genomic_DNA"/>
</dbReference>
<accession>A0A0V0QWM5</accession>
<feature type="transmembrane region" description="Helical" evidence="2">
    <location>
        <begin position="382"/>
        <end position="401"/>
    </location>
</feature>
<feature type="transmembrane region" description="Helical" evidence="2">
    <location>
        <begin position="133"/>
        <end position="151"/>
    </location>
</feature>
<evidence type="ECO:0000313" key="5">
    <source>
        <dbReference type="EMBL" id="KRX06647.1"/>
    </source>
</evidence>
<dbReference type="Proteomes" id="UP000054937">
    <property type="component" value="Unassembled WGS sequence"/>
</dbReference>
<protein>
    <recommendedName>
        <fullName evidence="4">CSC1/OSCA1-like cytosolic domain-containing protein</fullName>
    </recommendedName>
</protein>
<proteinExistence type="predicted"/>
<keyword evidence="3" id="KW-0732">Signal</keyword>
<feature type="signal peptide" evidence="3">
    <location>
        <begin position="1"/>
        <end position="18"/>
    </location>
</feature>
<evidence type="ECO:0000256" key="3">
    <source>
        <dbReference type="SAM" id="SignalP"/>
    </source>
</evidence>
<evidence type="ECO:0000256" key="1">
    <source>
        <dbReference type="SAM" id="MobiDB-lite"/>
    </source>
</evidence>
<dbReference type="GO" id="GO:0005886">
    <property type="term" value="C:plasma membrane"/>
    <property type="evidence" value="ECO:0007669"/>
    <property type="project" value="TreeGrafter"/>
</dbReference>
<gene>
    <name evidence="5" type="ORF">PPERSA_13126</name>
</gene>
<reference evidence="5 6" key="1">
    <citation type="journal article" date="2015" name="Sci. Rep.">
        <title>Genome of the facultative scuticociliatosis pathogen Pseudocohnilembus persalinus provides insight into its virulence through horizontal gene transfer.</title>
        <authorList>
            <person name="Xiong J."/>
            <person name="Wang G."/>
            <person name="Cheng J."/>
            <person name="Tian M."/>
            <person name="Pan X."/>
            <person name="Warren A."/>
            <person name="Jiang C."/>
            <person name="Yuan D."/>
            <person name="Miao W."/>
        </authorList>
    </citation>
    <scope>NUCLEOTIDE SEQUENCE [LARGE SCALE GENOMIC DNA]</scope>
    <source>
        <strain evidence="5">36N120E</strain>
    </source>
</reference>
<dbReference type="GO" id="GO:0005227">
    <property type="term" value="F:calcium-activated cation channel activity"/>
    <property type="evidence" value="ECO:0007669"/>
    <property type="project" value="InterPro"/>
</dbReference>
<dbReference type="OrthoDB" id="309873at2759"/>
<feature type="region of interest" description="Disordered" evidence="1">
    <location>
        <begin position="607"/>
        <end position="663"/>
    </location>
</feature>
<feature type="transmembrane region" description="Helical" evidence="2">
    <location>
        <begin position="92"/>
        <end position="113"/>
    </location>
</feature>
<evidence type="ECO:0000259" key="4">
    <source>
        <dbReference type="Pfam" id="PF14703"/>
    </source>
</evidence>
<dbReference type="InterPro" id="IPR045122">
    <property type="entry name" value="Csc1-like"/>
</dbReference>
<dbReference type="PANTHER" id="PTHR13018:SF5">
    <property type="entry name" value="RE44586P"/>
    <property type="match status" value="1"/>
</dbReference>
<keyword evidence="6" id="KW-1185">Reference proteome</keyword>
<feature type="chain" id="PRO_5006867628" description="CSC1/OSCA1-like cytosolic domain-containing protein" evidence="3">
    <location>
        <begin position="19"/>
        <end position="663"/>
    </location>
</feature>
<sequence>MNMIILIISVIVWNIVWVKPGYDCDIPRDYFLHNLNLQLTNDRTLQYKIRGMNKIFHVFKIIIWRFDSKYFINTCGFDGYSYLYIQREYLKFMIKLGCFFIIFSSVVLVLSKYDEHNQVINVILNDYINPTKHIFWTLIMSAGFLNCIINAQQDLQIQYQLTMIEQNKKSGFEQLQLRSVHIKGIPASDLSGEGLKKTLENFLEKNKINGKIIALKVIPAYGNIMQLEQEKQEIQHCREIVMGMSQDMNILSKILLKKYLDDQYYFQEIEKINDQIEIQTQKNLSSSGHAFICFDSISAMNAVLRIFKEGSTNQLKLAYKSCLNILQNQEEKSQYDETELHVQYKNTPLICRPIPSPSDVQWLNMEGEGYGYSFIARFGINVMLFFIIVFVSTPTSIFYMMGEVSFFKVLKLDWTQEYPHYIRTFLQTEVPSLCIVLLNQEQENMEKMFSYHYGLLYATIIQQTASVSVLCYLNRLGNIFTNYISPYKVYYTTLFQNEKYKPEDEGFFYGHPLIIPYFKKDHEEQSQEKESVISDLNLQTQKRHHSLITYPNNNAYHNINFYDKKYTDININMGLGGTSFQELQNQQSNNINNISMQSESQLSHLIHQQSSPKFQNNQKRFTSRNNSKNGIITNKKNSHKNTYSQKSKQSQILKNAKSFDSVL</sequence>
<dbReference type="PANTHER" id="PTHR13018">
    <property type="entry name" value="PROBABLE MEMBRANE PROTEIN DUF221-RELATED"/>
    <property type="match status" value="1"/>
</dbReference>
<keyword evidence="2" id="KW-1133">Transmembrane helix</keyword>
<keyword evidence="2" id="KW-0472">Membrane</keyword>
<dbReference type="AlphaFoldDB" id="A0A0V0QWM5"/>
<organism evidence="5 6">
    <name type="scientific">Pseudocohnilembus persalinus</name>
    <name type="common">Ciliate</name>
    <dbReference type="NCBI Taxonomy" id="266149"/>
    <lineage>
        <taxon>Eukaryota</taxon>
        <taxon>Sar</taxon>
        <taxon>Alveolata</taxon>
        <taxon>Ciliophora</taxon>
        <taxon>Intramacronucleata</taxon>
        <taxon>Oligohymenophorea</taxon>
        <taxon>Scuticociliatia</taxon>
        <taxon>Philasterida</taxon>
        <taxon>Pseudocohnilembidae</taxon>
        <taxon>Pseudocohnilembus</taxon>
    </lineage>
</organism>
<comment type="caution">
    <text evidence="5">The sequence shown here is derived from an EMBL/GenBank/DDBJ whole genome shotgun (WGS) entry which is preliminary data.</text>
</comment>
<dbReference type="OMA" id="QIRIWRT"/>
<evidence type="ECO:0000313" key="6">
    <source>
        <dbReference type="Proteomes" id="UP000054937"/>
    </source>
</evidence>
<name>A0A0V0QWM5_PSEPJ</name>
<dbReference type="InParanoid" id="A0A0V0QWM5"/>
<evidence type="ECO:0000256" key="2">
    <source>
        <dbReference type="SAM" id="Phobius"/>
    </source>
</evidence>
<feature type="domain" description="CSC1/OSCA1-like cytosolic" evidence="4">
    <location>
        <begin position="178"/>
        <end position="364"/>
    </location>
</feature>